<evidence type="ECO:0000313" key="2">
    <source>
        <dbReference type="Proteomes" id="UP000785679"/>
    </source>
</evidence>
<accession>A0A8J8TA67</accession>
<proteinExistence type="predicted"/>
<gene>
    <name evidence="1" type="ORF">FGO68_gene3966</name>
</gene>
<dbReference type="EMBL" id="RRYP01000705">
    <property type="protein sequence ID" value="TNV86973.1"/>
    <property type="molecule type" value="Genomic_DNA"/>
</dbReference>
<dbReference type="Proteomes" id="UP000785679">
    <property type="component" value="Unassembled WGS sequence"/>
</dbReference>
<name>A0A8J8TA67_HALGN</name>
<dbReference type="AlphaFoldDB" id="A0A8J8TA67"/>
<reference evidence="1" key="1">
    <citation type="submission" date="2019-06" db="EMBL/GenBank/DDBJ databases">
        <authorList>
            <person name="Zheng W."/>
        </authorList>
    </citation>
    <scope>NUCLEOTIDE SEQUENCE</scope>
    <source>
        <strain evidence="1">QDHG01</strain>
    </source>
</reference>
<comment type="caution">
    <text evidence="1">The sequence shown here is derived from an EMBL/GenBank/DDBJ whole genome shotgun (WGS) entry which is preliminary data.</text>
</comment>
<evidence type="ECO:0000313" key="1">
    <source>
        <dbReference type="EMBL" id="TNV86973.1"/>
    </source>
</evidence>
<protein>
    <submittedName>
        <fullName evidence="1">Uncharacterized protein</fullName>
    </submittedName>
</protein>
<sequence length="82" mass="9818">MLVQGEYDFWNAYLMFLGAGQDSLRDQLLHCFHHRLTPLMMNIRNLLPMHLRLSLASVFWQVYLHARNFYLFKVQKGVFALM</sequence>
<keyword evidence="2" id="KW-1185">Reference proteome</keyword>
<organism evidence="1 2">
    <name type="scientific">Halteria grandinella</name>
    <dbReference type="NCBI Taxonomy" id="5974"/>
    <lineage>
        <taxon>Eukaryota</taxon>
        <taxon>Sar</taxon>
        <taxon>Alveolata</taxon>
        <taxon>Ciliophora</taxon>
        <taxon>Intramacronucleata</taxon>
        <taxon>Spirotrichea</taxon>
        <taxon>Stichotrichia</taxon>
        <taxon>Sporadotrichida</taxon>
        <taxon>Halteriidae</taxon>
        <taxon>Halteria</taxon>
    </lineage>
</organism>